<evidence type="ECO:0000313" key="3">
    <source>
        <dbReference type="Proteomes" id="UP000754495"/>
    </source>
</evidence>
<keyword evidence="1" id="KW-0472">Membrane</keyword>
<organism evidence="2 3">
    <name type="scientific">Amycolatopsis viridis</name>
    <dbReference type="NCBI Taxonomy" id="185678"/>
    <lineage>
        <taxon>Bacteria</taxon>
        <taxon>Bacillati</taxon>
        <taxon>Actinomycetota</taxon>
        <taxon>Actinomycetes</taxon>
        <taxon>Pseudonocardiales</taxon>
        <taxon>Pseudonocardiaceae</taxon>
        <taxon>Amycolatopsis</taxon>
    </lineage>
</organism>
<keyword evidence="3" id="KW-1185">Reference proteome</keyword>
<reference evidence="2 3" key="1">
    <citation type="submission" date="2020-03" db="EMBL/GenBank/DDBJ databases">
        <title>Sequencing the genomes of 1000 actinobacteria strains.</title>
        <authorList>
            <person name="Klenk H.-P."/>
        </authorList>
    </citation>
    <scope>NUCLEOTIDE SEQUENCE [LARGE SCALE GENOMIC DNA]</scope>
    <source>
        <strain evidence="2 3">DSM 45668</strain>
    </source>
</reference>
<dbReference type="EMBL" id="JAANOU010000001">
    <property type="protein sequence ID" value="NIH79662.1"/>
    <property type="molecule type" value="Genomic_DNA"/>
</dbReference>
<protein>
    <submittedName>
        <fullName evidence="2">Integrase</fullName>
    </submittedName>
</protein>
<comment type="caution">
    <text evidence="2">The sequence shown here is derived from an EMBL/GenBank/DDBJ whole genome shotgun (WGS) entry which is preliminary data.</text>
</comment>
<accession>A0ABX0SRS7</accession>
<dbReference type="RefSeq" id="WP_167112997.1">
    <property type="nucleotide sequence ID" value="NZ_JAANOU010000001.1"/>
</dbReference>
<keyword evidence="1" id="KW-1133">Transmembrane helix</keyword>
<sequence length="53" mass="5620">MWATPEQVVAIAAQASALVGLWAGLLIITAAWTGARWGELIGLHRPNTHLDDG</sequence>
<feature type="transmembrane region" description="Helical" evidence="1">
    <location>
        <begin position="12"/>
        <end position="35"/>
    </location>
</feature>
<dbReference type="Proteomes" id="UP000754495">
    <property type="component" value="Unassembled WGS sequence"/>
</dbReference>
<name>A0ABX0SRS7_9PSEU</name>
<evidence type="ECO:0000256" key="1">
    <source>
        <dbReference type="SAM" id="Phobius"/>
    </source>
</evidence>
<dbReference type="SUPFAM" id="SSF56349">
    <property type="entry name" value="DNA breaking-rejoining enzymes"/>
    <property type="match status" value="1"/>
</dbReference>
<keyword evidence="1" id="KW-0812">Transmembrane</keyword>
<proteinExistence type="predicted"/>
<gene>
    <name evidence="2" type="ORF">FHX46_002192</name>
</gene>
<dbReference type="InterPro" id="IPR011010">
    <property type="entry name" value="DNA_brk_join_enz"/>
</dbReference>
<evidence type="ECO:0000313" key="2">
    <source>
        <dbReference type="EMBL" id="NIH79662.1"/>
    </source>
</evidence>